<sequence length="263" mass="30466">MEFRGVVISDELLGTFVPILVYWIYSGIYTILGDLDNYRLHPKKDEDEKNLVTKRDVVKGVLLQQAVQASVATLLFAITGSRDEIKEAQKTSIILIIFQFLIGMIILDTWQYFIHKYLHTNKYLYQNIHSRHHRLIVPYAYGALYNHPLEGLLVDTIGGALSFLLSGMSPKLSIFFFSFATLKAVDDHCGFLFPCNVFHFLFKNNSAFHDIHHQIYGVKYNYSQPFFVIWDRVFGTYMDYCIEERVDGGFEAKPATKEYCKDQ</sequence>
<evidence type="ECO:0000313" key="2">
    <source>
        <dbReference type="Proteomes" id="UP001060085"/>
    </source>
</evidence>
<proteinExistence type="predicted"/>
<name>A0ACC0C2N8_CATRO</name>
<evidence type="ECO:0000313" key="1">
    <source>
        <dbReference type="EMBL" id="KAI5679046.1"/>
    </source>
</evidence>
<protein>
    <submittedName>
        <fullName evidence="1">Uncharacterized protein</fullName>
    </submittedName>
</protein>
<dbReference type="EMBL" id="CM044702">
    <property type="protein sequence ID" value="KAI5679046.1"/>
    <property type="molecule type" value="Genomic_DNA"/>
</dbReference>
<dbReference type="Proteomes" id="UP001060085">
    <property type="component" value="Linkage Group LG02"/>
</dbReference>
<keyword evidence="2" id="KW-1185">Reference proteome</keyword>
<gene>
    <name evidence="1" type="ORF">M9H77_09996</name>
</gene>
<reference evidence="2" key="1">
    <citation type="journal article" date="2023" name="Nat. Plants">
        <title>Single-cell RNA sequencing provides a high-resolution roadmap for understanding the multicellular compartmentation of specialized metabolism.</title>
        <authorList>
            <person name="Sun S."/>
            <person name="Shen X."/>
            <person name="Li Y."/>
            <person name="Li Y."/>
            <person name="Wang S."/>
            <person name="Li R."/>
            <person name="Zhang H."/>
            <person name="Shen G."/>
            <person name="Guo B."/>
            <person name="Wei J."/>
            <person name="Xu J."/>
            <person name="St-Pierre B."/>
            <person name="Chen S."/>
            <person name="Sun C."/>
        </authorList>
    </citation>
    <scope>NUCLEOTIDE SEQUENCE [LARGE SCALE GENOMIC DNA]</scope>
</reference>
<comment type="caution">
    <text evidence="1">The sequence shown here is derived from an EMBL/GenBank/DDBJ whole genome shotgun (WGS) entry which is preliminary data.</text>
</comment>
<accession>A0ACC0C2N8</accession>
<organism evidence="1 2">
    <name type="scientific">Catharanthus roseus</name>
    <name type="common">Madagascar periwinkle</name>
    <name type="synonym">Vinca rosea</name>
    <dbReference type="NCBI Taxonomy" id="4058"/>
    <lineage>
        <taxon>Eukaryota</taxon>
        <taxon>Viridiplantae</taxon>
        <taxon>Streptophyta</taxon>
        <taxon>Embryophyta</taxon>
        <taxon>Tracheophyta</taxon>
        <taxon>Spermatophyta</taxon>
        <taxon>Magnoliopsida</taxon>
        <taxon>eudicotyledons</taxon>
        <taxon>Gunneridae</taxon>
        <taxon>Pentapetalae</taxon>
        <taxon>asterids</taxon>
        <taxon>lamiids</taxon>
        <taxon>Gentianales</taxon>
        <taxon>Apocynaceae</taxon>
        <taxon>Rauvolfioideae</taxon>
        <taxon>Vinceae</taxon>
        <taxon>Catharanthinae</taxon>
        <taxon>Catharanthus</taxon>
    </lineage>
</organism>